<protein>
    <submittedName>
        <fullName evidence="2">Uncharacterized protein</fullName>
    </submittedName>
</protein>
<feature type="transmembrane region" description="Helical" evidence="1">
    <location>
        <begin position="12"/>
        <end position="30"/>
    </location>
</feature>
<accession>A0A317YIS0</accession>
<name>A0A317YIS0_MAIZE</name>
<evidence type="ECO:0000313" key="2">
    <source>
        <dbReference type="EMBL" id="PWZ57976.1"/>
    </source>
</evidence>
<dbReference type="EMBL" id="NCVQ01000001">
    <property type="protein sequence ID" value="PWZ57976.1"/>
    <property type="molecule type" value="Genomic_DNA"/>
</dbReference>
<dbReference type="AlphaFoldDB" id="A0A317YIS0"/>
<reference evidence="2" key="1">
    <citation type="journal article" date="2018" name="Nat. Genet.">
        <title>Extensive intraspecific gene order and gene structural variations between Mo17 and other maize genomes.</title>
        <authorList>
            <person name="Sun S."/>
            <person name="Zhou Y."/>
            <person name="Chen J."/>
            <person name="Shi J."/>
            <person name="Zhao H."/>
            <person name="Zhao H."/>
            <person name="Song W."/>
            <person name="Zhang M."/>
            <person name="Cui Y."/>
            <person name="Dong X."/>
            <person name="Liu H."/>
            <person name="Ma X."/>
            <person name="Jiao Y."/>
            <person name="Wang B."/>
            <person name="Wei X."/>
            <person name="Stein J.C."/>
            <person name="Glaubitz J.C."/>
            <person name="Lu F."/>
            <person name="Yu G."/>
            <person name="Liang C."/>
            <person name="Fengler K."/>
            <person name="Li B."/>
            <person name="Rafalski A."/>
            <person name="Schnable P.S."/>
            <person name="Ware D.H."/>
            <person name="Buckler E.S."/>
            <person name="Lai J."/>
        </authorList>
    </citation>
    <scope>NUCLEOTIDE SEQUENCE [LARGE SCALE GENOMIC DNA]</scope>
    <source>
        <tissue evidence="2">Seedling</tissue>
    </source>
</reference>
<evidence type="ECO:0000256" key="1">
    <source>
        <dbReference type="SAM" id="Phobius"/>
    </source>
</evidence>
<gene>
    <name evidence="2" type="ORF">Zm00014a_012422</name>
</gene>
<dbReference type="Proteomes" id="UP000251960">
    <property type="component" value="Chromosome 1"/>
</dbReference>
<comment type="caution">
    <text evidence="2">The sequence shown here is derived from an EMBL/GenBank/DDBJ whole genome shotgun (WGS) entry which is preliminary data.</text>
</comment>
<proteinExistence type="predicted"/>
<keyword evidence="1" id="KW-0812">Transmembrane</keyword>
<sequence length="78" mass="8834">MLNKNMLVAPTALYTSTTPTIVFCSLFGLLESIIAKYVPKVIERNPWNAKMSYVVLCYILKENHSGVDITNCTLYNEM</sequence>
<organism evidence="2">
    <name type="scientific">Zea mays</name>
    <name type="common">Maize</name>
    <dbReference type="NCBI Taxonomy" id="4577"/>
    <lineage>
        <taxon>Eukaryota</taxon>
        <taxon>Viridiplantae</taxon>
        <taxon>Streptophyta</taxon>
        <taxon>Embryophyta</taxon>
        <taxon>Tracheophyta</taxon>
        <taxon>Spermatophyta</taxon>
        <taxon>Magnoliopsida</taxon>
        <taxon>Liliopsida</taxon>
        <taxon>Poales</taxon>
        <taxon>Poaceae</taxon>
        <taxon>PACMAD clade</taxon>
        <taxon>Panicoideae</taxon>
        <taxon>Andropogonodae</taxon>
        <taxon>Andropogoneae</taxon>
        <taxon>Tripsacinae</taxon>
        <taxon>Zea</taxon>
    </lineage>
</organism>
<keyword evidence="1" id="KW-0472">Membrane</keyword>
<keyword evidence="1" id="KW-1133">Transmembrane helix</keyword>